<dbReference type="KEGG" id="fas:105268140"/>
<evidence type="ECO:0000313" key="3">
    <source>
        <dbReference type="RefSeq" id="XP_011305741.1"/>
    </source>
</evidence>
<keyword evidence="1" id="KW-0812">Transmembrane</keyword>
<evidence type="ECO:0000313" key="2">
    <source>
        <dbReference type="Proteomes" id="UP000694866"/>
    </source>
</evidence>
<evidence type="ECO:0000256" key="1">
    <source>
        <dbReference type="SAM" id="Phobius"/>
    </source>
</evidence>
<proteinExistence type="predicted"/>
<feature type="transmembrane region" description="Helical" evidence="1">
    <location>
        <begin position="38"/>
        <end position="59"/>
    </location>
</feature>
<accession>A0A9R1U1M8</accession>
<feature type="transmembrane region" description="Helical" evidence="1">
    <location>
        <begin position="159"/>
        <end position="183"/>
    </location>
</feature>
<keyword evidence="2" id="KW-1185">Reference proteome</keyword>
<dbReference type="OrthoDB" id="8173371at2759"/>
<dbReference type="Proteomes" id="UP000694866">
    <property type="component" value="Unplaced"/>
</dbReference>
<dbReference type="AlphaFoldDB" id="A0A9R1U1M8"/>
<dbReference type="GeneID" id="105268140"/>
<keyword evidence="1" id="KW-0472">Membrane</keyword>
<sequence length="322" mass="37619">MDRLEERSTSHLEIIESHKTMIERDSSEISGNWRAITIFLHFVCAISGYASSTLFYIFWHDIFGLNCPIWARLEPPIHIRWLKEMGTEVIEEEGPEFPNDDWRKKLIIEFKHDFHCQFFFCMCLCSCSFGIIWLMMFWRCGKGGYDTRVFTAPWRIIPPALIFHLIVAPIVIGVVHNFVYGYWSFTKNLKTVAATYMNATEMAKFERHCEIVSYYLEVYDINRYNVCHVYTAIQIFSWMMAWSWFLILGILSLRVIVATDFRLLITTVYKIPKPENSGDPGATGEKMKETLEPSAVKNRMKKITFSIPERGTHQSNQSTLVV</sequence>
<organism evidence="2 3">
    <name type="scientific">Fopius arisanus</name>
    <dbReference type="NCBI Taxonomy" id="64838"/>
    <lineage>
        <taxon>Eukaryota</taxon>
        <taxon>Metazoa</taxon>
        <taxon>Ecdysozoa</taxon>
        <taxon>Arthropoda</taxon>
        <taxon>Hexapoda</taxon>
        <taxon>Insecta</taxon>
        <taxon>Pterygota</taxon>
        <taxon>Neoptera</taxon>
        <taxon>Endopterygota</taxon>
        <taxon>Hymenoptera</taxon>
        <taxon>Apocrita</taxon>
        <taxon>Ichneumonoidea</taxon>
        <taxon>Braconidae</taxon>
        <taxon>Opiinae</taxon>
        <taxon>Fopius</taxon>
    </lineage>
</organism>
<feature type="transmembrane region" description="Helical" evidence="1">
    <location>
        <begin position="235"/>
        <end position="257"/>
    </location>
</feature>
<protein>
    <submittedName>
        <fullName evidence="3">Uncharacterized protein</fullName>
    </submittedName>
</protein>
<gene>
    <name evidence="3" type="primary">LOC105268140</name>
</gene>
<name>A0A9R1U1M8_9HYME</name>
<keyword evidence="1" id="KW-1133">Transmembrane helix</keyword>
<reference evidence="3" key="1">
    <citation type="submission" date="2025-08" db="UniProtKB">
        <authorList>
            <consortium name="RefSeq"/>
        </authorList>
    </citation>
    <scope>IDENTIFICATION</scope>
    <source>
        <strain evidence="3">USDA-PBARC FA_bdor</strain>
        <tissue evidence="3">Whole organism</tissue>
    </source>
</reference>
<dbReference type="RefSeq" id="XP_011305741.1">
    <property type="nucleotide sequence ID" value="XM_011307439.1"/>
</dbReference>
<feature type="transmembrane region" description="Helical" evidence="1">
    <location>
        <begin position="117"/>
        <end position="138"/>
    </location>
</feature>